<sequence>MATSNFTLQHPDIHVGLRDNSLAYKEYFVLDSLPHDAPFFDLGPNGYPIVNIGERFCRWRSAHWSGRVKLCGSSHVSRTELLKHIEEHHGLSRQDRPPIKMNHNRAMCLEADGFYRTVMNHGAPKSVYLKDVLREQGDTEMARQEEGFAPRGTSTAVALRNNNNNVVTQPEPNVEADLESELREIDAEIVVEELRVKRLQAEERLAETKLRKAAYQQYYMSVWLPESAPCFDFDVNGYPVVEIGEVFCRWPRRAHNERGGICGRRLTTRNDLLRHIEEKHGVDRQHRPKSVPYHDGEACERANGVTPASDLLLSSCNANGNAAFYRALMNYTSRSPERKGHTFVDHFVAERMTPEEDVARGATSPTWSGDSIAAEPREDDHLDEEDIGPAVEDNNFTVEENGFTAGEHNSGVTGNDQSMKNNSSTGQENDVDEELEELEAEIAMDEVHVKRLEAEQRLMEKKLRKRRLLKRKSAMEKAVNSSVENSMLRD</sequence>
<dbReference type="OrthoDB" id="3648865at2759"/>
<keyword evidence="1" id="KW-0175">Coiled coil</keyword>
<comment type="caution">
    <text evidence="3">The sequence shown here is derived from an EMBL/GenBank/DDBJ whole genome shotgun (WGS) entry which is preliminary data.</text>
</comment>
<feature type="compositionally biased region" description="Polar residues" evidence="2">
    <location>
        <begin position="410"/>
        <end position="427"/>
    </location>
</feature>
<accession>A0A2G5HYM9</accession>
<dbReference type="Proteomes" id="UP000230605">
    <property type="component" value="Chromosome 2"/>
</dbReference>
<name>A0A2G5HYM9_CERBT</name>
<evidence type="ECO:0000256" key="2">
    <source>
        <dbReference type="SAM" id="MobiDB-lite"/>
    </source>
</evidence>
<gene>
    <name evidence="3" type="ORF">CB0940_05997</name>
</gene>
<dbReference type="AlphaFoldDB" id="A0A2G5HYM9"/>
<feature type="region of interest" description="Disordered" evidence="2">
    <location>
        <begin position="401"/>
        <end position="434"/>
    </location>
</feature>
<evidence type="ECO:0000313" key="4">
    <source>
        <dbReference type="Proteomes" id="UP000230605"/>
    </source>
</evidence>
<evidence type="ECO:0000313" key="3">
    <source>
        <dbReference type="EMBL" id="PIA97636.1"/>
    </source>
</evidence>
<evidence type="ECO:0000256" key="1">
    <source>
        <dbReference type="SAM" id="Coils"/>
    </source>
</evidence>
<organism evidence="3 4">
    <name type="scientific">Cercospora beticola</name>
    <name type="common">Sugarbeet leaf spot fungus</name>
    <dbReference type="NCBI Taxonomy" id="122368"/>
    <lineage>
        <taxon>Eukaryota</taxon>
        <taxon>Fungi</taxon>
        <taxon>Dikarya</taxon>
        <taxon>Ascomycota</taxon>
        <taxon>Pezizomycotina</taxon>
        <taxon>Dothideomycetes</taxon>
        <taxon>Dothideomycetidae</taxon>
        <taxon>Mycosphaerellales</taxon>
        <taxon>Mycosphaerellaceae</taxon>
        <taxon>Cercospora</taxon>
    </lineage>
</organism>
<dbReference type="EMBL" id="LKMD01000102">
    <property type="protein sequence ID" value="PIA97636.1"/>
    <property type="molecule type" value="Genomic_DNA"/>
</dbReference>
<feature type="region of interest" description="Disordered" evidence="2">
    <location>
        <begin position="354"/>
        <end position="385"/>
    </location>
</feature>
<feature type="coiled-coil region" evidence="1">
    <location>
        <begin position="182"/>
        <end position="211"/>
    </location>
</feature>
<protein>
    <submittedName>
        <fullName evidence="3">Uncharacterized protein</fullName>
    </submittedName>
</protein>
<reference evidence="3 4" key="1">
    <citation type="submission" date="2015-10" db="EMBL/GenBank/DDBJ databases">
        <title>The cercosporin biosynthetic gene cluster was horizontally transferred to several fungal lineages and shown to be expanded in Cercospora beticola based on microsynteny with recipient genomes.</title>
        <authorList>
            <person name="De Jonge R."/>
            <person name="Ebert M.K."/>
            <person name="Suttle J.C."/>
            <person name="Jurick Ii W.M."/>
            <person name="Secor G.A."/>
            <person name="Thomma B.P."/>
            <person name="Van De Peer Y."/>
            <person name="Bolton M.D."/>
        </authorList>
    </citation>
    <scope>NUCLEOTIDE SEQUENCE [LARGE SCALE GENOMIC DNA]</scope>
    <source>
        <strain evidence="3 4">09-40</strain>
    </source>
</reference>
<proteinExistence type="predicted"/>